<keyword evidence="4" id="KW-1185">Reference proteome</keyword>
<dbReference type="GO" id="GO:0000160">
    <property type="term" value="P:phosphorelay signal transduction system"/>
    <property type="evidence" value="ECO:0007669"/>
    <property type="project" value="InterPro"/>
</dbReference>
<dbReference type="PROSITE" id="PS50110">
    <property type="entry name" value="RESPONSE_REGULATORY"/>
    <property type="match status" value="1"/>
</dbReference>
<evidence type="ECO:0000313" key="4">
    <source>
        <dbReference type="Proteomes" id="UP000256405"/>
    </source>
</evidence>
<dbReference type="InterPro" id="IPR001789">
    <property type="entry name" value="Sig_transdc_resp-reg_receiver"/>
</dbReference>
<dbReference type="RefSeq" id="WP_240510829.1">
    <property type="nucleotide sequence ID" value="NZ_MSSW01000008.1"/>
</dbReference>
<organism evidence="3 4">
    <name type="scientific">Algoriphagus antarcticus</name>
    <dbReference type="NCBI Taxonomy" id="238540"/>
    <lineage>
        <taxon>Bacteria</taxon>
        <taxon>Pseudomonadati</taxon>
        <taxon>Bacteroidota</taxon>
        <taxon>Cytophagia</taxon>
        <taxon>Cytophagales</taxon>
        <taxon>Cyclobacteriaceae</taxon>
        <taxon>Algoriphagus</taxon>
    </lineage>
</organism>
<sequence length="150" mass="16795">MAIQPINLLLVEDNEGDIVLLTEALSDAKIVHKIDIARDGAEAINLLNRLAKTNSDDLPDLILLDINLPKKNGYEVIPSLKENSALGKIPLIIFTTSSSELDIIKAKNLEAYCYIIKPIEIEEYVKVVSKIVEFWLSTLKLPNEERNGKR</sequence>
<gene>
    <name evidence="3" type="ORF">C8N25_11125</name>
</gene>
<dbReference type="PANTHER" id="PTHR44520">
    <property type="entry name" value="RESPONSE REGULATOR RCP1-RELATED"/>
    <property type="match status" value="1"/>
</dbReference>
<dbReference type="Gene3D" id="3.40.50.2300">
    <property type="match status" value="1"/>
</dbReference>
<keyword evidence="1" id="KW-0597">Phosphoprotein</keyword>
<accession>A0A3E0DU10</accession>
<dbReference type="InterPro" id="IPR011006">
    <property type="entry name" value="CheY-like_superfamily"/>
</dbReference>
<comment type="caution">
    <text evidence="3">The sequence shown here is derived from an EMBL/GenBank/DDBJ whole genome shotgun (WGS) entry which is preliminary data.</text>
</comment>
<feature type="domain" description="Response regulatory" evidence="2">
    <location>
        <begin position="7"/>
        <end position="132"/>
    </location>
</feature>
<dbReference type="EMBL" id="QUNF01000011">
    <property type="protein sequence ID" value="REG87047.1"/>
    <property type="molecule type" value="Genomic_DNA"/>
</dbReference>
<dbReference type="SUPFAM" id="SSF52172">
    <property type="entry name" value="CheY-like"/>
    <property type="match status" value="1"/>
</dbReference>
<evidence type="ECO:0000313" key="3">
    <source>
        <dbReference type="EMBL" id="REG87047.1"/>
    </source>
</evidence>
<dbReference type="Proteomes" id="UP000256405">
    <property type="component" value="Unassembled WGS sequence"/>
</dbReference>
<protein>
    <submittedName>
        <fullName evidence="3">Response regulator receiver domain-containing protein</fullName>
    </submittedName>
</protein>
<dbReference type="InterPro" id="IPR052893">
    <property type="entry name" value="TCS_response_regulator"/>
</dbReference>
<reference evidence="3 4" key="1">
    <citation type="submission" date="2018-08" db="EMBL/GenBank/DDBJ databases">
        <title>Genomic Encyclopedia of Archaeal and Bacterial Type Strains, Phase II (KMG-II): from individual species to whole genera.</title>
        <authorList>
            <person name="Goeker M."/>
        </authorList>
    </citation>
    <scope>NUCLEOTIDE SEQUENCE [LARGE SCALE GENOMIC DNA]</scope>
    <source>
        <strain evidence="3 4">DSM 15986</strain>
    </source>
</reference>
<dbReference type="SMART" id="SM00448">
    <property type="entry name" value="REC"/>
    <property type="match status" value="1"/>
</dbReference>
<evidence type="ECO:0000259" key="2">
    <source>
        <dbReference type="PROSITE" id="PS50110"/>
    </source>
</evidence>
<proteinExistence type="predicted"/>
<name>A0A3E0DU10_9BACT</name>
<feature type="modified residue" description="4-aspartylphosphate" evidence="1">
    <location>
        <position position="65"/>
    </location>
</feature>
<dbReference type="Pfam" id="PF00072">
    <property type="entry name" value="Response_reg"/>
    <property type="match status" value="1"/>
</dbReference>
<dbReference type="PANTHER" id="PTHR44520:SF2">
    <property type="entry name" value="RESPONSE REGULATOR RCP1"/>
    <property type="match status" value="1"/>
</dbReference>
<dbReference type="CDD" id="cd17557">
    <property type="entry name" value="REC_Rcp-like"/>
    <property type="match status" value="1"/>
</dbReference>
<dbReference type="AlphaFoldDB" id="A0A3E0DU10"/>
<evidence type="ECO:0000256" key="1">
    <source>
        <dbReference type="PROSITE-ProRule" id="PRU00169"/>
    </source>
</evidence>